<dbReference type="Proteomes" id="UP000315400">
    <property type="component" value="Unassembled WGS sequence"/>
</dbReference>
<dbReference type="AlphaFoldDB" id="A0A540VUT2"/>
<protein>
    <recommendedName>
        <fullName evidence="4">Carboxypeptidase regulatory-like domain-containing protein</fullName>
    </recommendedName>
</protein>
<evidence type="ECO:0000256" key="1">
    <source>
        <dbReference type="SAM" id="MobiDB-lite"/>
    </source>
</evidence>
<evidence type="ECO:0008006" key="4">
    <source>
        <dbReference type="Google" id="ProtNLM"/>
    </source>
</evidence>
<comment type="caution">
    <text evidence="2">The sequence shown here is derived from an EMBL/GenBank/DDBJ whole genome shotgun (WGS) entry which is preliminary data.</text>
</comment>
<dbReference type="SUPFAM" id="SSF49478">
    <property type="entry name" value="Cna protein B-type domain"/>
    <property type="match status" value="1"/>
</dbReference>
<organism evidence="2 3">
    <name type="scientific">Spiribacter salinus</name>
    <dbReference type="NCBI Taxonomy" id="1335746"/>
    <lineage>
        <taxon>Bacteria</taxon>
        <taxon>Pseudomonadati</taxon>
        <taxon>Pseudomonadota</taxon>
        <taxon>Gammaproteobacteria</taxon>
        <taxon>Chromatiales</taxon>
        <taxon>Ectothiorhodospiraceae</taxon>
        <taxon>Spiribacter</taxon>
    </lineage>
</organism>
<evidence type="ECO:0000313" key="2">
    <source>
        <dbReference type="EMBL" id="TQF00521.1"/>
    </source>
</evidence>
<gene>
    <name evidence="2" type="ORF">FKY71_02810</name>
</gene>
<reference evidence="2 3" key="1">
    <citation type="submission" date="2019-06" db="EMBL/GenBank/DDBJ databases">
        <title>Metagenome assembled Genome of Spiribacter salinus SL48-SHIP from the microbial mat of Salt Lake 48 (Novosibirsk region, Russia).</title>
        <authorList>
            <person name="Shipova A."/>
            <person name="Rozanov A.S."/>
            <person name="Bryanskaya A.V."/>
            <person name="Peltek S.E."/>
        </authorList>
    </citation>
    <scope>NUCLEOTIDE SEQUENCE [LARGE SCALE GENOMIC DNA]</scope>
    <source>
        <strain evidence="2">SL48-SHIP-2</strain>
    </source>
</reference>
<name>A0A540VUT2_9GAMM</name>
<dbReference type="EMBL" id="VIFK01000010">
    <property type="protein sequence ID" value="TQF00521.1"/>
    <property type="molecule type" value="Genomic_DNA"/>
</dbReference>
<accession>A0A540VUT2</accession>
<sequence length="870" mass="94699">MELLLVEIRLNGQLLADFEDALQAPDGRLWLPLGPLVRAAEGEFQALDEGRYQIALGSAASDVEIDVLGSQLKIDGNLQEWPNDGILFDNGRLFLDQSYLKSLFSLTAALSEDALRVDVDSVRPLPADLRRLRERRWERFGRGTVATEHPHREIHRPYSLLSAPGGDLRVASRISQVDSQLRSTASGNIEVEAGYLSNRVFFNGDERNGLSSLRWTGGRTSPEGDAFGIAGLYRLEAGDVSPFPLPLVGAGGSGRGVVFSTAPMERVELFDVIRIEGDALPRWDAELYRGQELIDFQVIGDDGRYDFDDVPLGFGANLFRVVLYGPQGQVQEREIRRAIPGGQLRPGELHLRGGLVQSGRQMVSLDQREHLSGEALTLRADYGVTPQLTGSLLLGSDREPWSRLGRQQPGAPIAPESEESLTRQHTGIGLRPTLGNVRSEWVVLQQDGGSTALQADAGFALGGTSFSTGYRRYDSDFVSRQRVAGGRLFDDHLRLRVGRGLGQLGGVRLGSVTLEYDRYAFSGSEQREAYRPRWRHRAGTVSLSHEIDYVRGQGEPSTRYRLLGSHRYSRLTSRAQLQATGRQPGDLTVNTVSGSLDYRLDSGRTVGSSGSYSVDGGNYSVGARFSQQLGVGQLGVSVSSNDSGQWSAGLSLTLGLGMDRPPALSLMPPSHAGAGAVALDVFEDRNADDRFDPAQDQPMEGVGFLVDNRPHPAVTDGEGRVVLRPLPTHRPVRIALDPSAMDDPFLTTVSPRLQLQPRPGFTHELKMPLVDSAQASGTLVRNGRPVPGVVVTARRRDGLAEETTRSLSDGFFAFDTLSPGVWVFEVAPAELPEGWHSNTVEHELAPGSFRDGLTIRLTPPSADEADTNAP</sequence>
<proteinExistence type="predicted"/>
<feature type="region of interest" description="Disordered" evidence="1">
    <location>
        <begin position="399"/>
        <end position="424"/>
    </location>
</feature>
<evidence type="ECO:0000313" key="3">
    <source>
        <dbReference type="Proteomes" id="UP000315400"/>
    </source>
</evidence>